<accession>A0A6H1U0T7</accession>
<organism evidence="3 4">
    <name type="scientific">Oxynema aestuarii AP17</name>
    <dbReference type="NCBI Taxonomy" id="2064643"/>
    <lineage>
        <taxon>Bacteria</taxon>
        <taxon>Bacillati</taxon>
        <taxon>Cyanobacteriota</taxon>
        <taxon>Cyanophyceae</taxon>
        <taxon>Oscillatoriophycideae</taxon>
        <taxon>Oscillatoriales</taxon>
        <taxon>Oscillatoriaceae</taxon>
        <taxon>Oxynema</taxon>
        <taxon>Oxynema aestuarii</taxon>
    </lineage>
</organism>
<name>A0A6H1U0T7_9CYAN</name>
<feature type="compositionally biased region" description="Polar residues" evidence="1">
    <location>
        <begin position="146"/>
        <end position="156"/>
    </location>
</feature>
<feature type="chain" id="PRO_5026056421" evidence="2">
    <location>
        <begin position="26"/>
        <end position="290"/>
    </location>
</feature>
<feature type="signal peptide" evidence="2">
    <location>
        <begin position="1"/>
        <end position="25"/>
    </location>
</feature>
<evidence type="ECO:0000313" key="3">
    <source>
        <dbReference type="EMBL" id="QIZ72056.1"/>
    </source>
</evidence>
<sequence length="290" mass="30449">MFRPLKQVALAFSALGCFSIYTASAAPAASAFTFFEDGSIGIDQSDQSKSFTVNFDGNWEGQDVAGLSSEAVFTFLGFSSVENDSKTITEARFEILLDNTSSDSLNSRSSALGFDVTDFLGESLDLLFASSSGNSSQGRRGGSSSETPSNLGVTRSSGLFSEATSGSFPNQFGAVDVCFTDGNKCQGAGNGGVYRDDEPETFEATLALSGEVESFVMSNFGIRYQSIDGEDGDRSFIGASGTGTGTVIPPSSDNPKKVPEPTMTFALLLLGGNLLRQSRKRQPELVGKSG</sequence>
<protein>
    <submittedName>
        <fullName evidence="3">Cistern family PEP-CTERM protein</fullName>
    </submittedName>
</protein>
<evidence type="ECO:0000256" key="2">
    <source>
        <dbReference type="SAM" id="SignalP"/>
    </source>
</evidence>
<feature type="compositionally biased region" description="Low complexity" evidence="1">
    <location>
        <begin position="132"/>
        <end position="145"/>
    </location>
</feature>
<dbReference type="EMBL" id="CP051167">
    <property type="protein sequence ID" value="QIZ72056.1"/>
    <property type="molecule type" value="Genomic_DNA"/>
</dbReference>
<dbReference type="AlphaFoldDB" id="A0A6H1U0T7"/>
<keyword evidence="2" id="KW-0732">Signal</keyword>
<reference evidence="3 4" key="1">
    <citation type="submission" date="2020-04" db="EMBL/GenBank/DDBJ databases">
        <authorList>
            <person name="Basu S."/>
            <person name="Maruthanayagam V."/>
            <person name="Chakraborty S."/>
            <person name="Pramanik A."/>
            <person name="Mukherjee J."/>
            <person name="Brink B."/>
        </authorList>
    </citation>
    <scope>NUCLEOTIDE SEQUENCE [LARGE SCALE GENOMIC DNA]</scope>
    <source>
        <strain evidence="3 4">AP17</strain>
    </source>
</reference>
<dbReference type="NCBIfam" id="NF033947">
    <property type="entry name" value="PEP-cistern"/>
    <property type="match status" value="1"/>
</dbReference>
<dbReference type="KEGG" id="oxy:HCG48_16945"/>
<evidence type="ECO:0000313" key="4">
    <source>
        <dbReference type="Proteomes" id="UP000500857"/>
    </source>
</evidence>
<evidence type="ECO:0000256" key="1">
    <source>
        <dbReference type="SAM" id="MobiDB-lite"/>
    </source>
</evidence>
<dbReference type="Proteomes" id="UP000500857">
    <property type="component" value="Chromosome"/>
</dbReference>
<dbReference type="RefSeq" id="WP_168570207.1">
    <property type="nucleotide sequence ID" value="NZ_CP051167.1"/>
</dbReference>
<proteinExistence type="predicted"/>
<feature type="region of interest" description="Disordered" evidence="1">
    <location>
        <begin position="132"/>
        <end position="156"/>
    </location>
</feature>
<gene>
    <name evidence="3" type="ORF">HCG48_16945</name>
</gene>
<keyword evidence="4" id="KW-1185">Reference proteome</keyword>
<dbReference type="PROSITE" id="PS51257">
    <property type="entry name" value="PROKAR_LIPOPROTEIN"/>
    <property type="match status" value="1"/>
</dbReference>